<dbReference type="EMBL" id="JAGZGG010000001">
    <property type="protein sequence ID" value="MBS5330962.1"/>
    <property type="molecule type" value="Genomic_DNA"/>
</dbReference>
<dbReference type="PANTHER" id="PTHR21180">
    <property type="entry name" value="ENDONUCLEASE/EXONUCLEASE/PHOSPHATASE FAMILY DOMAIN-CONTAINING PROTEIN 1"/>
    <property type="match status" value="1"/>
</dbReference>
<dbReference type="InterPro" id="IPR051675">
    <property type="entry name" value="Endo/Exo/Phosphatase_dom_1"/>
</dbReference>
<feature type="transmembrane region" description="Helical" evidence="1">
    <location>
        <begin position="58"/>
        <end position="81"/>
    </location>
</feature>
<dbReference type="PANTHER" id="PTHR21180:SF32">
    <property type="entry name" value="ENDONUCLEASE_EXONUCLEASE_PHOSPHATASE FAMILY DOMAIN-CONTAINING PROTEIN 1"/>
    <property type="match status" value="1"/>
</dbReference>
<name>A0A943D6J1_9FIRM</name>
<dbReference type="GO" id="GO:0015628">
    <property type="term" value="P:protein secretion by the type II secretion system"/>
    <property type="evidence" value="ECO:0007669"/>
    <property type="project" value="TreeGrafter"/>
</dbReference>
<proteinExistence type="predicted"/>
<protein>
    <submittedName>
        <fullName evidence="2">Helix-hairpin-helix domain-containing protein</fullName>
    </submittedName>
</protein>
<dbReference type="GO" id="GO:0015627">
    <property type="term" value="C:type II protein secretion system complex"/>
    <property type="evidence" value="ECO:0007669"/>
    <property type="project" value="TreeGrafter"/>
</dbReference>
<reference evidence="2" key="1">
    <citation type="submission" date="2021-02" db="EMBL/GenBank/DDBJ databases">
        <title>Infant gut strain persistence is associated with maternal origin, phylogeny, and functional potential including surface adhesion and iron acquisition.</title>
        <authorList>
            <person name="Lou Y.C."/>
        </authorList>
    </citation>
    <scope>NUCLEOTIDE SEQUENCE</scope>
    <source>
        <strain evidence="2">L3_101_000M1_dasL3_101_000M1_concoct_87</strain>
    </source>
</reference>
<gene>
    <name evidence="2" type="ORF">KHY36_00335</name>
</gene>
<dbReference type="Pfam" id="PF12836">
    <property type="entry name" value="HHH_3"/>
    <property type="match status" value="1"/>
</dbReference>
<keyword evidence="1" id="KW-0472">Membrane</keyword>
<dbReference type="AlphaFoldDB" id="A0A943D6J1"/>
<dbReference type="SUPFAM" id="SSF47781">
    <property type="entry name" value="RuvA domain 2-like"/>
    <property type="match status" value="1"/>
</dbReference>
<evidence type="ECO:0000256" key="1">
    <source>
        <dbReference type="SAM" id="Phobius"/>
    </source>
</evidence>
<evidence type="ECO:0000313" key="3">
    <source>
        <dbReference type="Proteomes" id="UP000759273"/>
    </source>
</evidence>
<keyword evidence="1" id="KW-1133">Transmembrane helix</keyword>
<organism evidence="2 3">
    <name type="scientific">Subdoligranulum variabile</name>
    <dbReference type="NCBI Taxonomy" id="214851"/>
    <lineage>
        <taxon>Bacteria</taxon>
        <taxon>Bacillati</taxon>
        <taxon>Bacillota</taxon>
        <taxon>Clostridia</taxon>
        <taxon>Eubacteriales</taxon>
        <taxon>Oscillospiraceae</taxon>
        <taxon>Subdoligranulum</taxon>
    </lineage>
</organism>
<keyword evidence="1" id="KW-0812">Transmembrane</keyword>
<dbReference type="Proteomes" id="UP000759273">
    <property type="component" value="Unassembled WGS sequence"/>
</dbReference>
<dbReference type="InterPro" id="IPR010994">
    <property type="entry name" value="RuvA_2-like"/>
</dbReference>
<comment type="caution">
    <text evidence="2">The sequence shown here is derived from an EMBL/GenBank/DDBJ whole genome shotgun (WGS) entry which is preliminary data.</text>
</comment>
<dbReference type="Gene3D" id="1.10.150.280">
    <property type="entry name" value="AF1531-like domain"/>
    <property type="match status" value="1"/>
</dbReference>
<sequence length="168" mass="17646">MLLWWTPSRCPVPAAAKARKSYILCKIPQKQMLFLEQCAIIKIQQEMGDTAMQTTRKLAALTAAAAVLIILGSLFLIAPVWQPQSPAAVYIPAAVAAPTPTPAPAIININTATAEELTTLPGLGPEKAAALVAYRTAHGAFASLADAANVKGISLRMTESWAGLAAVQ</sequence>
<accession>A0A943D6J1</accession>
<evidence type="ECO:0000313" key="2">
    <source>
        <dbReference type="EMBL" id="MBS5330962.1"/>
    </source>
</evidence>